<organism evidence="2 3">
    <name type="scientific">Opisthorchis viverrini</name>
    <name type="common">Southeast Asian liver fluke</name>
    <dbReference type="NCBI Taxonomy" id="6198"/>
    <lineage>
        <taxon>Eukaryota</taxon>
        <taxon>Metazoa</taxon>
        <taxon>Spiralia</taxon>
        <taxon>Lophotrochozoa</taxon>
        <taxon>Platyhelminthes</taxon>
        <taxon>Trematoda</taxon>
        <taxon>Digenea</taxon>
        <taxon>Opisthorchiida</taxon>
        <taxon>Opisthorchiata</taxon>
        <taxon>Opisthorchiidae</taxon>
        <taxon>Opisthorchis</taxon>
    </lineage>
</organism>
<dbReference type="AlphaFoldDB" id="A0A074ZA44"/>
<reference evidence="2 3" key="1">
    <citation type="submission" date="2013-11" db="EMBL/GenBank/DDBJ databases">
        <title>Opisthorchis viverrini - life in the bile duct.</title>
        <authorList>
            <person name="Young N.D."/>
            <person name="Nagarajan N."/>
            <person name="Lin S.J."/>
            <person name="Korhonen P.K."/>
            <person name="Jex A.R."/>
            <person name="Hall R.S."/>
            <person name="Safavi-Hemami H."/>
            <person name="Kaewkong W."/>
            <person name="Bertrand D."/>
            <person name="Gao S."/>
            <person name="Seet Q."/>
            <person name="Wongkham S."/>
            <person name="Teh B.T."/>
            <person name="Wongkham C."/>
            <person name="Intapan P.M."/>
            <person name="Maleewong W."/>
            <person name="Yang X."/>
            <person name="Hu M."/>
            <person name="Wang Z."/>
            <person name="Hofmann A."/>
            <person name="Sternberg P.W."/>
            <person name="Tan P."/>
            <person name="Wang J."/>
            <person name="Gasser R.B."/>
        </authorList>
    </citation>
    <scope>NUCLEOTIDE SEQUENCE [LARGE SCALE GENOMIC DNA]</scope>
</reference>
<feature type="compositionally biased region" description="Basic residues" evidence="1">
    <location>
        <begin position="137"/>
        <end position="148"/>
    </location>
</feature>
<keyword evidence="3" id="KW-1185">Reference proteome</keyword>
<gene>
    <name evidence="2" type="ORF">T265_09468</name>
</gene>
<dbReference type="Proteomes" id="UP000054324">
    <property type="component" value="Unassembled WGS sequence"/>
</dbReference>
<feature type="region of interest" description="Disordered" evidence="1">
    <location>
        <begin position="30"/>
        <end position="91"/>
    </location>
</feature>
<feature type="region of interest" description="Disordered" evidence="1">
    <location>
        <begin position="127"/>
        <end position="154"/>
    </location>
</feature>
<dbReference type="RefSeq" id="XP_009173807.1">
    <property type="nucleotide sequence ID" value="XM_009175543.1"/>
</dbReference>
<name>A0A074ZA44_OPIVI</name>
<accession>A0A074ZA44</accession>
<feature type="compositionally biased region" description="Acidic residues" evidence="1">
    <location>
        <begin position="35"/>
        <end position="78"/>
    </location>
</feature>
<evidence type="ECO:0000313" key="3">
    <source>
        <dbReference type="Proteomes" id="UP000054324"/>
    </source>
</evidence>
<sequence length="154" mass="17028">MLPGGARGLTYCQVAQAEIEEVEMAGVWVRTEDLPVVDDDGDGDDEDGDDDDDDGDDEEGDDDGGDDDYDDDDDDDGEWTISRLQTCERDPSSVMHFKTLGKNQHFPQVTILVFDDPDSMARANCQIAIRPDDVSHRNTRQPGPRRTRGPTPGK</sequence>
<proteinExistence type="predicted"/>
<dbReference type="EMBL" id="KL596898">
    <property type="protein sequence ID" value="KER22457.1"/>
    <property type="molecule type" value="Genomic_DNA"/>
</dbReference>
<evidence type="ECO:0000313" key="2">
    <source>
        <dbReference type="EMBL" id="KER22457.1"/>
    </source>
</evidence>
<dbReference type="KEGG" id="ovi:T265_09468"/>
<dbReference type="CTD" id="20323637"/>
<evidence type="ECO:0000256" key="1">
    <source>
        <dbReference type="SAM" id="MobiDB-lite"/>
    </source>
</evidence>
<dbReference type="GeneID" id="20323637"/>
<protein>
    <submittedName>
        <fullName evidence="2">Uncharacterized protein</fullName>
    </submittedName>
</protein>